<feature type="domain" description="AMP-dependent synthetase/ligase" evidence="1">
    <location>
        <begin position="11"/>
        <end position="99"/>
    </location>
</feature>
<dbReference type="Gene3D" id="3.40.50.980">
    <property type="match status" value="2"/>
</dbReference>
<keyword evidence="3" id="KW-1185">Reference proteome</keyword>
<organism evidence="2 3">
    <name type="scientific">Antrihabitans stalactiti</name>
    <dbReference type="NCBI Taxonomy" id="2584121"/>
    <lineage>
        <taxon>Bacteria</taxon>
        <taxon>Bacillati</taxon>
        <taxon>Actinomycetota</taxon>
        <taxon>Actinomycetes</taxon>
        <taxon>Mycobacteriales</taxon>
        <taxon>Nocardiaceae</taxon>
        <taxon>Antrihabitans</taxon>
    </lineage>
</organism>
<dbReference type="SUPFAM" id="SSF56801">
    <property type="entry name" value="Acetyl-CoA synthetase-like"/>
    <property type="match status" value="1"/>
</dbReference>
<sequence length="145" mass="15721">MPNPPTSRLAPDGVAAATADCTLTNIDLYRWSNRLTRVLADHGVVSGSRVAIVLDHSIESMVASVAVAKIGAREIAVDPRTPRANWNRALAATTVGVTTRAHRERLSDAVCWLVLDDRATVIRYKTVSDESVAEFELRRSTPISA</sequence>
<evidence type="ECO:0000313" key="3">
    <source>
        <dbReference type="Proteomes" id="UP000535543"/>
    </source>
</evidence>
<dbReference type="Pfam" id="PF00501">
    <property type="entry name" value="AMP-binding"/>
    <property type="match status" value="1"/>
</dbReference>
<accession>A0A848KJU4</accession>
<comment type="caution">
    <text evidence="2">The sequence shown here is derived from an EMBL/GenBank/DDBJ whole genome shotgun (WGS) entry which is preliminary data.</text>
</comment>
<dbReference type="AlphaFoldDB" id="A0A848KJU4"/>
<dbReference type="InterPro" id="IPR000873">
    <property type="entry name" value="AMP-dep_synth/lig_dom"/>
</dbReference>
<dbReference type="Proteomes" id="UP000535543">
    <property type="component" value="Unassembled WGS sequence"/>
</dbReference>
<protein>
    <submittedName>
        <fullName evidence="2">AMP-binding protein</fullName>
    </submittedName>
</protein>
<dbReference type="RefSeq" id="WP_169591763.1">
    <property type="nucleotide sequence ID" value="NZ_VCQU01000009.1"/>
</dbReference>
<proteinExistence type="predicted"/>
<name>A0A848KJU4_9NOCA</name>
<evidence type="ECO:0000259" key="1">
    <source>
        <dbReference type="Pfam" id="PF00501"/>
    </source>
</evidence>
<dbReference type="EMBL" id="VCQU01000009">
    <property type="protein sequence ID" value="NMN98106.1"/>
    <property type="molecule type" value="Genomic_DNA"/>
</dbReference>
<reference evidence="2 3" key="2">
    <citation type="submission" date="2020-06" db="EMBL/GenBank/DDBJ databases">
        <title>Antribacter stalactiti gen. nov., sp. nov., a new member of the family Nacardiaceae isolated from a cave.</title>
        <authorList>
            <person name="Kim I.S."/>
        </authorList>
    </citation>
    <scope>NUCLEOTIDE SEQUENCE [LARGE SCALE GENOMIC DNA]</scope>
    <source>
        <strain evidence="2 3">YC2-7</strain>
    </source>
</reference>
<gene>
    <name evidence="2" type="ORF">FGL95_23990</name>
</gene>
<evidence type="ECO:0000313" key="2">
    <source>
        <dbReference type="EMBL" id="NMN98106.1"/>
    </source>
</evidence>
<reference evidence="2 3" key="1">
    <citation type="submission" date="2019-05" db="EMBL/GenBank/DDBJ databases">
        <authorList>
            <person name="Lee S.D."/>
        </authorList>
    </citation>
    <scope>NUCLEOTIDE SEQUENCE [LARGE SCALE GENOMIC DNA]</scope>
    <source>
        <strain evidence="2 3">YC2-7</strain>
    </source>
</reference>